<evidence type="ECO:0000313" key="9">
    <source>
        <dbReference type="Proteomes" id="UP000305041"/>
    </source>
</evidence>
<keyword evidence="9" id="KW-1185">Reference proteome</keyword>
<accession>A0ABY2UND5</accession>
<organism evidence="8 9">
    <name type="scientific">Parasedimentitalea maritima</name>
    <dbReference type="NCBI Taxonomy" id="2578117"/>
    <lineage>
        <taxon>Bacteria</taxon>
        <taxon>Pseudomonadati</taxon>
        <taxon>Pseudomonadota</taxon>
        <taxon>Alphaproteobacteria</taxon>
        <taxon>Rhodobacterales</taxon>
        <taxon>Paracoccaceae</taxon>
        <taxon>Parasedimentitalea</taxon>
    </lineage>
</organism>
<proteinExistence type="inferred from homology"/>
<dbReference type="Pfam" id="PF00813">
    <property type="entry name" value="FliP"/>
    <property type="match status" value="1"/>
</dbReference>
<feature type="transmembrane region" description="Helical" evidence="7">
    <location>
        <begin position="6"/>
        <end position="34"/>
    </location>
</feature>
<evidence type="ECO:0000256" key="5">
    <source>
        <dbReference type="ARBA" id="ARBA00022989"/>
    </source>
</evidence>
<reference evidence="8 9" key="1">
    <citation type="submission" date="2019-05" db="EMBL/GenBank/DDBJ databases">
        <title>Draft genome sequence of Pelagicola sp. DSW4-44.</title>
        <authorList>
            <person name="Oh J."/>
        </authorList>
    </citation>
    <scope>NUCLEOTIDE SEQUENCE [LARGE SCALE GENOMIC DNA]</scope>
    <source>
        <strain evidence="8 9">DSW4-44</strain>
    </source>
</reference>
<evidence type="ECO:0000313" key="8">
    <source>
        <dbReference type="EMBL" id="TLP55324.1"/>
    </source>
</evidence>
<dbReference type="InterPro" id="IPR005838">
    <property type="entry name" value="T3SS_IM_P"/>
</dbReference>
<evidence type="ECO:0000256" key="3">
    <source>
        <dbReference type="ARBA" id="ARBA00022475"/>
    </source>
</evidence>
<dbReference type="PROSITE" id="PS01060">
    <property type="entry name" value="FLIP_1"/>
    <property type="match status" value="1"/>
</dbReference>
<comment type="caution">
    <text evidence="8">The sequence shown here is derived from an EMBL/GenBank/DDBJ whole genome shotgun (WGS) entry which is preliminary data.</text>
</comment>
<dbReference type="PROSITE" id="PS01061">
    <property type="entry name" value="FLIP_2"/>
    <property type="match status" value="1"/>
</dbReference>
<evidence type="ECO:0000256" key="4">
    <source>
        <dbReference type="ARBA" id="ARBA00022692"/>
    </source>
</evidence>
<feature type="transmembrane region" description="Helical" evidence="7">
    <location>
        <begin position="153"/>
        <end position="175"/>
    </location>
</feature>
<comment type="subcellular location">
    <subcellularLocation>
        <location evidence="1">Cell membrane</location>
        <topology evidence="1">Multi-pass membrane protein</topology>
    </subcellularLocation>
</comment>
<evidence type="ECO:0000256" key="2">
    <source>
        <dbReference type="ARBA" id="ARBA00006257"/>
    </source>
</evidence>
<keyword evidence="3" id="KW-1003">Cell membrane</keyword>
<evidence type="ECO:0000256" key="6">
    <source>
        <dbReference type="ARBA" id="ARBA00023136"/>
    </source>
</evidence>
<feature type="transmembrane region" description="Helical" evidence="7">
    <location>
        <begin position="46"/>
        <end position="66"/>
    </location>
</feature>
<dbReference type="EMBL" id="VAUA01000016">
    <property type="protein sequence ID" value="TLP55324.1"/>
    <property type="molecule type" value="Genomic_DNA"/>
</dbReference>
<dbReference type="PANTHER" id="PTHR30587:SF2">
    <property type="entry name" value="SURFACE PRESENTATION OF ANTIGENS PROTEIN SPAP"/>
    <property type="match status" value="1"/>
</dbReference>
<name>A0ABY2UND5_9RHOB</name>
<evidence type="ECO:0000256" key="7">
    <source>
        <dbReference type="SAM" id="Phobius"/>
    </source>
</evidence>
<comment type="similarity">
    <text evidence="2">Belongs to the FliP/MopC/SpaP family.</text>
</comment>
<dbReference type="Proteomes" id="UP000305041">
    <property type="component" value="Unassembled WGS sequence"/>
</dbReference>
<dbReference type="PANTHER" id="PTHR30587">
    <property type="entry name" value="FLAGELLAR BIOSYNTHETIC PROTEIN FLIP"/>
    <property type="match status" value="1"/>
</dbReference>
<keyword evidence="6 7" id="KW-0472">Membrane</keyword>
<sequence length="211" mass="23068">MDTSPLLIGFAFGFSLFAFVSMTSFIKLSVVLMITRQALGMQQVPSNMIVMALAVFLSIFVAWPILNLAVSNAILVDIDVLSASSVQEIWTAVISPFHAFMTERIDPEQATYLALIATELWADAGIVGQETDLVIVIPSFMVSELTSAFEIGFLIYLPFVAIDLTVTGILMALGMQMVQPNIISVPFKLLVFVFVDGWSKLVEGLIMTYIG</sequence>
<keyword evidence="4 7" id="KW-0812">Transmembrane</keyword>
<protein>
    <submittedName>
        <fullName evidence="8">EscR/YscR/HrcR family type III secretion system export apparatus protein</fullName>
    </submittedName>
</protein>
<dbReference type="NCBIfam" id="NF009438">
    <property type="entry name" value="PRK12797.1"/>
    <property type="match status" value="1"/>
</dbReference>
<gene>
    <name evidence="8" type="ORF">FEE96_22895</name>
</gene>
<dbReference type="PRINTS" id="PR01302">
    <property type="entry name" value="TYPE3IMPPROT"/>
</dbReference>
<dbReference type="RefSeq" id="WP_138165449.1">
    <property type="nucleotide sequence ID" value="NZ_VAUA01000016.1"/>
</dbReference>
<keyword evidence="5 7" id="KW-1133">Transmembrane helix</keyword>
<evidence type="ECO:0000256" key="1">
    <source>
        <dbReference type="ARBA" id="ARBA00004651"/>
    </source>
</evidence>